<dbReference type="Pfam" id="PF01501">
    <property type="entry name" value="Glyco_transf_8"/>
    <property type="match status" value="1"/>
</dbReference>
<keyword evidence="3" id="KW-0479">Metal-binding</keyword>
<dbReference type="CDD" id="cd04194">
    <property type="entry name" value="GT8_A4GalT_like"/>
    <property type="match status" value="1"/>
</dbReference>
<evidence type="ECO:0000256" key="3">
    <source>
        <dbReference type="ARBA" id="ARBA00022723"/>
    </source>
</evidence>
<dbReference type="InterPro" id="IPR002495">
    <property type="entry name" value="Glyco_trans_8"/>
</dbReference>
<protein>
    <submittedName>
        <fullName evidence="4">Lipopolysaccharide 1,3-galactosyltransferase</fullName>
    </submittedName>
</protein>
<dbReference type="PANTHER" id="PTHR13778">
    <property type="entry name" value="GLYCOSYLTRANSFERASE 8 DOMAIN-CONTAINING PROTEIN"/>
    <property type="match status" value="1"/>
</dbReference>
<evidence type="ECO:0000256" key="2">
    <source>
        <dbReference type="ARBA" id="ARBA00022679"/>
    </source>
</evidence>
<keyword evidence="5" id="KW-1185">Reference proteome</keyword>
<comment type="caution">
    <text evidence="4">The sequence shown here is derived from an EMBL/GenBank/DDBJ whole genome shotgun (WGS) entry which is preliminary data.</text>
</comment>
<dbReference type="InterPro" id="IPR050748">
    <property type="entry name" value="Glycosyltrans_8_dom-fam"/>
</dbReference>
<keyword evidence="1" id="KW-0328">Glycosyltransferase</keyword>
<dbReference type="RefSeq" id="WP_322541492.1">
    <property type="nucleotide sequence ID" value="NZ_JAOBTT010000001.1"/>
</dbReference>
<evidence type="ECO:0000256" key="1">
    <source>
        <dbReference type="ARBA" id="ARBA00022676"/>
    </source>
</evidence>
<keyword evidence="2" id="KW-0808">Transferase</keyword>
<organism evidence="4 5">
    <name type="scientific">Pantoea eucrina</name>
    <dbReference type="NCBI Taxonomy" id="472693"/>
    <lineage>
        <taxon>Bacteria</taxon>
        <taxon>Pseudomonadati</taxon>
        <taxon>Pseudomonadota</taxon>
        <taxon>Gammaproteobacteria</taxon>
        <taxon>Enterobacterales</taxon>
        <taxon>Erwiniaceae</taxon>
        <taxon>Pantoea</taxon>
    </lineage>
</organism>
<accession>A0ABU5LCB2</accession>
<evidence type="ECO:0000313" key="5">
    <source>
        <dbReference type="Proteomes" id="UP001288620"/>
    </source>
</evidence>
<dbReference type="InterPro" id="IPR029044">
    <property type="entry name" value="Nucleotide-diphossugar_trans"/>
</dbReference>
<gene>
    <name evidence="4" type="ORF">N4G40_03645</name>
</gene>
<sequence length="322" mass="36584">MDQLNLDAIQSRTLLASDTDKHIFFGVDNKFIAHALITLMSLAEHAGASAFHFHLISSDLNDADAARFTAVLAGTGHGLTLHHAGSDLFVSLPTTQLFTRATYYRLLAPKLIPNAGKVLYLDADMVCISNPDALWSLPFDEEAIALVVAESDPLQARLAANVGLRGSAYFNAGMMLIDIARWNRAAISEQALQVLTTRGQRLQYLDQDALNTVLEGRVNYIERRFNYIEMLAHDAQGYQRDVPPDTCIIHYAGADKPWQAWNQQHVCRHYRAVYQRSPLSERPFDRPLEAQQAKKMYKSLFRSRRLCSGVYWWIRYYQMRYV</sequence>
<reference evidence="5" key="1">
    <citation type="submission" date="2023-07" db="EMBL/GenBank/DDBJ databases">
        <title>Structural and functional analysis of rice phyllospheric bacteria for their antimicrobial properties and defense elicitation against blast disease.</title>
        <authorList>
            <person name="Sahu K.P."/>
            <person name="Asharani P."/>
            <person name="Kumar M."/>
            <person name="Reddy B."/>
            <person name="Kumar A."/>
        </authorList>
    </citation>
    <scope>NUCLEOTIDE SEQUENCE [LARGE SCALE GENOMIC DNA]</scope>
    <source>
        <strain evidence="5">OsEp_Plm_30P10</strain>
    </source>
</reference>
<proteinExistence type="predicted"/>
<dbReference type="EMBL" id="JAOBTT010000001">
    <property type="protein sequence ID" value="MDZ7277376.1"/>
    <property type="molecule type" value="Genomic_DNA"/>
</dbReference>
<dbReference type="Proteomes" id="UP001288620">
    <property type="component" value="Unassembled WGS sequence"/>
</dbReference>
<evidence type="ECO:0000313" key="4">
    <source>
        <dbReference type="EMBL" id="MDZ7277376.1"/>
    </source>
</evidence>
<dbReference type="PANTHER" id="PTHR13778:SF47">
    <property type="entry name" value="LIPOPOLYSACCHARIDE 1,3-GALACTOSYLTRANSFERASE"/>
    <property type="match status" value="1"/>
</dbReference>
<dbReference type="Gene3D" id="3.90.550.10">
    <property type="entry name" value="Spore Coat Polysaccharide Biosynthesis Protein SpsA, Chain A"/>
    <property type="match status" value="1"/>
</dbReference>
<name>A0ABU5LCB2_9GAMM</name>
<dbReference type="SUPFAM" id="SSF53448">
    <property type="entry name" value="Nucleotide-diphospho-sugar transferases"/>
    <property type="match status" value="1"/>
</dbReference>